<keyword evidence="2" id="KW-1133">Transmembrane helix</keyword>
<evidence type="ECO:0000256" key="2">
    <source>
        <dbReference type="SAM" id="Phobius"/>
    </source>
</evidence>
<accession>A0ABN6ZBG7</accession>
<keyword evidence="1" id="KW-0175">Coiled coil</keyword>
<name>A0ABN6ZBG7_9FIRM</name>
<gene>
    <name evidence="3" type="ORF">T23_12810</name>
</gene>
<dbReference type="EMBL" id="AP028127">
    <property type="protein sequence ID" value="BEH91179.1"/>
    <property type="molecule type" value="Genomic_DNA"/>
</dbReference>
<protein>
    <recommendedName>
        <fullName evidence="5">DUF4825 domain-containing protein</fullName>
    </recommendedName>
</protein>
<sequence>MKLKKVYAVIGIIVVSLLIFHGVWYVNQKAYEPYCEGYDLYFTAYGKTTDQAQYTVSLPKYPQFTGNVAIGNLEDTLAIIMWPGLFAKEIKEYGVTLVDQGIGYEVYVDEKMNYLETKKNQFLSDERETVEQLLEQHHAELVNMRELAKGEWGL</sequence>
<feature type="coiled-coil region" evidence="1">
    <location>
        <begin position="120"/>
        <end position="147"/>
    </location>
</feature>
<keyword evidence="2" id="KW-0472">Membrane</keyword>
<feature type="transmembrane region" description="Helical" evidence="2">
    <location>
        <begin position="7"/>
        <end position="26"/>
    </location>
</feature>
<evidence type="ECO:0000313" key="3">
    <source>
        <dbReference type="EMBL" id="BEH91179.1"/>
    </source>
</evidence>
<evidence type="ECO:0000313" key="4">
    <source>
        <dbReference type="Proteomes" id="UP001432099"/>
    </source>
</evidence>
<keyword evidence="2" id="KW-0812">Transmembrane</keyword>
<dbReference type="RefSeq" id="WP_338617259.1">
    <property type="nucleotide sequence ID" value="NZ_AP028127.1"/>
</dbReference>
<keyword evidence="4" id="KW-1185">Reference proteome</keyword>
<dbReference type="Proteomes" id="UP001432099">
    <property type="component" value="Chromosome"/>
</dbReference>
<evidence type="ECO:0000256" key="1">
    <source>
        <dbReference type="SAM" id="Coils"/>
    </source>
</evidence>
<organism evidence="3 4">
    <name type="scientific">Turicibacter faecis</name>
    <dbReference type="NCBI Taxonomy" id="2963365"/>
    <lineage>
        <taxon>Bacteria</taxon>
        <taxon>Bacillati</taxon>
        <taxon>Bacillota</taxon>
        <taxon>Erysipelotrichia</taxon>
        <taxon>Erysipelotrichales</taxon>
        <taxon>Turicibacteraceae</taxon>
        <taxon>Turicibacter</taxon>
    </lineage>
</organism>
<proteinExistence type="predicted"/>
<evidence type="ECO:0008006" key="5">
    <source>
        <dbReference type="Google" id="ProtNLM"/>
    </source>
</evidence>
<reference evidence="3" key="1">
    <citation type="journal article" date="2024" name="Int. J. Syst. Evol. Microbiol.">
        <title>Turicibacter faecis sp. nov., isolated from faeces of heart failure mouse model.</title>
        <authorList>
            <person name="Imamura Y."/>
            <person name="Motooka D."/>
            <person name="Nakajima Y."/>
            <person name="Ito S."/>
            <person name="Kitakaze M."/>
            <person name="Iida T."/>
            <person name="Nakamura S."/>
        </authorList>
    </citation>
    <scope>NUCLEOTIDE SEQUENCE</scope>
    <source>
        <strain evidence="3">TC023</strain>
    </source>
</reference>